<feature type="active site" description="Proton acceptor" evidence="10">
    <location>
        <position position="338"/>
    </location>
</feature>
<sequence>MRFSLSLLGLVIMLTPVTAVGPQVEQTTFGKLADGKTVVTAYTLVNKNGAKIKVIDYGAIVTEIHVPDKGGNLADVALGFDNMDGYLKGSPYFGANAGRCANRIANGKFTLDGKEYQVTVNNGAHTLHGGKDGFDKKMWRADAPTMGAGGPSITLSYVSKDKEEGYPGNLSVKLTYTLTNDNELKVEYNATTDKTTLCNLAHHSYFNLAGHNSGIILGHEVEIFAKAFTPADETLIPTGKIQPVAGTPFDFTKPTIIVSRMKEVGGKPIGYDLNYVLDGKAGGVPFLAARVTDQRYGRTLEVYTDQPGLQFYTGNFLDGTNTGKGGAVYQQYNGFCMEPQKFPDAVNKVGTEGWVAPILKPGEEYKQTTSYRFGVKK</sequence>
<dbReference type="InterPro" id="IPR008183">
    <property type="entry name" value="Aldose_1/G6P_1-epimerase"/>
</dbReference>
<evidence type="ECO:0000313" key="15">
    <source>
        <dbReference type="Proteomes" id="UP000324974"/>
    </source>
</evidence>
<dbReference type="InterPro" id="IPR011013">
    <property type="entry name" value="Gal_mutarotase_sf_dom"/>
</dbReference>
<evidence type="ECO:0000256" key="4">
    <source>
        <dbReference type="ARBA" id="ARBA00011245"/>
    </source>
</evidence>
<comment type="similarity">
    <text evidence="3 9">Belongs to the aldose epimerase family.</text>
</comment>
<dbReference type="KEGG" id="lrs:PX52LOC_04899"/>
<dbReference type="Pfam" id="PF01263">
    <property type="entry name" value="Aldose_epim"/>
    <property type="match status" value="1"/>
</dbReference>
<name>A0A5C1AI91_9BACT</name>
<comment type="pathway">
    <text evidence="2 9">Carbohydrate metabolism; hexose metabolism.</text>
</comment>
<evidence type="ECO:0000256" key="2">
    <source>
        <dbReference type="ARBA" id="ARBA00005028"/>
    </source>
</evidence>
<dbReference type="InterPro" id="IPR014718">
    <property type="entry name" value="GH-type_carb-bd"/>
</dbReference>
<evidence type="ECO:0000256" key="1">
    <source>
        <dbReference type="ARBA" id="ARBA00004496"/>
    </source>
</evidence>
<keyword evidence="5" id="KW-0963">Cytoplasm</keyword>
<protein>
    <recommendedName>
        <fullName evidence="9">Aldose 1-epimerase</fullName>
        <ecNumber evidence="9">5.1.3.3</ecNumber>
    </recommendedName>
</protein>
<dbReference type="EC" id="5.1.3.3" evidence="9"/>
<dbReference type="Gene3D" id="2.70.98.10">
    <property type="match status" value="1"/>
</dbReference>
<dbReference type="CDD" id="cd09019">
    <property type="entry name" value="galactose_mutarotase_like"/>
    <property type="match status" value="1"/>
</dbReference>
<evidence type="ECO:0000256" key="7">
    <source>
        <dbReference type="ARBA" id="ARBA00023235"/>
    </source>
</evidence>
<feature type="active site" description="Proton donor" evidence="10">
    <location>
        <position position="203"/>
    </location>
</feature>
<dbReference type="GO" id="GO:0005737">
    <property type="term" value="C:cytoplasm"/>
    <property type="evidence" value="ECO:0007669"/>
    <property type="project" value="UniProtKB-SubCell"/>
</dbReference>
<evidence type="ECO:0000313" key="14">
    <source>
        <dbReference type="EMBL" id="QEL17887.1"/>
    </source>
</evidence>
<comment type="catalytic activity">
    <reaction evidence="9">
        <text>alpha-D-glucose = beta-D-glucose</text>
        <dbReference type="Rhea" id="RHEA:10264"/>
        <dbReference type="ChEBI" id="CHEBI:15903"/>
        <dbReference type="ChEBI" id="CHEBI:17925"/>
        <dbReference type="EC" id="5.1.3.3"/>
    </reaction>
</comment>
<dbReference type="AlphaFoldDB" id="A0A5C1AI91"/>
<dbReference type="FunFam" id="2.70.98.10:FF:000003">
    <property type="entry name" value="Aldose 1-epimerase"/>
    <property type="match status" value="1"/>
</dbReference>
<dbReference type="UniPathway" id="UPA00242"/>
<reference evidence="15" key="1">
    <citation type="submission" date="2019-08" db="EMBL/GenBank/DDBJ databases">
        <title>Limnoglobus roseus gen. nov., sp. nov., a novel freshwater planctomycete with a giant genome from the family Gemmataceae.</title>
        <authorList>
            <person name="Kulichevskaya I.S."/>
            <person name="Naumoff D.G."/>
            <person name="Miroshnikov K."/>
            <person name="Ivanova A."/>
            <person name="Philippov D.A."/>
            <person name="Hakobyan A."/>
            <person name="Rijpstra I.C."/>
            <person name="Sinninghe Damste J.S."/>
            <person name="Liesack W."/>
            <person name="Dedysh S.N."/>
        </authorList>
    </citation>
    <scope>NUCLEOTIDE SEQUENCE [LARGE SCALE GENOMIC DNA]</scope>
    <source>
        <strain evidence="15">PX52</strain>
    </source>
</reference>
<dbReference type="GO" id="GO:0033499">
    <property type="term" value="P:galactose catabolic process via UDP-galactose, Leloir pathway"/>
    <property type="evidence" value="ECO:0007669"/>
    <property type="project" value="TreeGrafter"/>
</dbReference>
<evidence type="ECO:0000256" key="12">
    <source>
        <dbReference type="PIRSR" id="PIRSR005096-3"/>
    </source>
</evidence>
<evidence type="ECO:0000256" key="3">
    <source>
        <dbReference type="ARBA" id="ARBA00006206"/>
    </source>
</evidence>
<feature type="chain" id="PRO_5022981758" description="Aldose 1-epimerase" evidence="13">
    <location>
        <begin position="20"/>
        <end position="377"/>
    </location>
</feature>
<evidence type="ECO:0000256" key="10">
    <source>
        <dbReference type="PIRSR" id="PIRSR005096-1"/>
    </source>
</evidence>
<keyword evidence="15" id="KW-1185">Reference proteome</keyword>
<feature type="signal peptide" evidence="13">
    <location>
        <begin position="1"/>
        <end position="19"/>
    </location>
</feature>
<dbReference type="Proteomes" id="UP000324974">
    <property type="component" value="Chromosome"/>
</dbReference>
<keyword evidence="13" id="KW-0732">Signal</keyword>
<dbReference type="PIRSF" id="PIRSF005096">
    <property type="entry name" value="GALM"/>
    <property type="match status" value="1"/>
</dbReference>
<dbReference type="SUPFAM" id="SSF74650">
    <property type="entry name" value="Galactose mutarotase-like"/>
    <property type="match status" value="1"/>
</dbReference>
<keyword evidence="6" id="KW-0597">Phosphoprotein</keyword>
<accession>A0A5C1AI91</accession>
<evidence type="ECO:0000256" key="11">
    <source>
        <dbReference type="PIRSR" id="PIRSR005096-2"/>
    </source>
</evidence>
<gene>
    <name evidence="14" type="ORF">PX52LOC_04899</name>
</gene>
<comment type="subcellular location">
    <subcellularLocation>
        <location evidence="1">Cytoplasm</location>
    </subcellularLocation>
</comment>
<evidence type="ECO:0000256" key="5">
    <source>
        <dbReference type="ARBA" id="ARBA00022490"/>
    </source>
</evidence>
<dbReference type="NCBIfam" id="NF008277">
    <property type="entry name" value="PRK11055.1"/>
    <property type="match status" value="1"/>
</dbReference>
<evidence type="ECO:0000256" key="9">
    <source>
        <dbReference type="PIRNR" id="PIRNR005096"/>
    </source>
</evidence>
<proteinExistence type="inferred from homology"/>
<dbReference type="RefSeq" id="WP_149112441.1">
    <property type="nucleotide sequence ID" value="NZ_CP042425.1"/>
</dbReference>
<dbReference type="InterPro" id="IPR047215">
    <property type="entry name" value="Galactose_mutarotase-like"/>
</dbReference>
<evidence type="ECO:0000256" key="8">
    <source>
        <dbReference type="ARBA" id="ARBA00023277"/>
    </source>
</evidence>
<dbReference type="GO" id="GO:0004034">
    <property type="term" value="F:aldose 1-epimerase activity"/>
    <property type="evidence" value="ECO:0007669"/>
    <property type="project" value="UniProtKB-EC"/>
</dbReference>
<evidence type="ECO:0000256" key="6">
    <source>
        <dbReference type="ARBA" id="ARBA00022553"/>
    </source>
</evidence>
<keyword evidence="8 9" id="KW-0119">Carbohydrate metabolism</keyword>
<comment type="subunit">
    <text evidence="4">Monomer.</text>
</comment>
<dbReference type="GO" id="GO:0006006">
    <property type="term" value="P:glucose metabolic process"/>
    <property type="evidence" value="ECO:0007669"/>
    <property type="project" value="TreeGrafter"/>
</dbReference>
<organism evidence="14 15">
    <name type="scientific">Limnoglobus roseus</name>
    <dbReference type="NCBI Taxonomy" id="2598579"/>
    <lineage>
        <taxon>Bacteria</taxon>
        <taxon>Pseudomonadati</taxon>
        <taxon>Planctomycetota</taxon>
        <taxon>Planctomycetia</taxon>
        <taxon>Gemmatales</taxon>
        <taxon>Gemmataceae</taxon>
        <taxon>Limnoglobus</taxon>
    </lineage>
</organism>
<dbReference type="PANTHER" id="PTHR10091:SF0">
    <property type="entry name" value="GALACTOSE MUTAROTASE"/>
    <property type="match status" value="1"/>
</dbReference>
<keyword evidence="7 9" id="KW-0413">Isomerase</keyword>
<evidence type="ECO:0000256" key="13">
    <source>
        <dbReference type="SAM" id="SignalP"/>
    </source>
</evidence>
<dbReference type="PANTHER" id="PTHR10091">
    <property type="entry name" value="ALDOSE-1-EPIMERASE"/>
    <property type="match status" value="1"/>
</dbReference>
<feature type="binding site" evidence="11">
    <location>
        <position position="272"/>
    </location>
    <ligand>
        <name>beta-D-galactose</name>
        <dbReference type="ChEBI" id="CHEBI:27667"/>
    </ligand>
</feature>
<feature type="binding site" evidence="12">
    <location>
        <begin position="102"/>
        <end position="103"/>
    </location>
    <ligand>
        <name>beta-D-galactose</name>
        <dbReference type="ChEBI" id="CHEBI:27667"/>
    </ligand>
</feature>
<dbReference type="GO" id="GO:0030246">
    <property type="term" value="F:carbohydrate binding"/>
    <property type="evidence" value="ECO:0007669"/>
    <property type="project" value="InterPro"/>
</dbReference>
<dbReference type="InterPro" id="IPR015443">
    <property type="entry name" value="Aldose_1-epimerase"/>
</dbReference>
<dbReference type="OrthoDB" id="9779408at2"/>
<feature type="binding site" evidence="12">
    <location>
        <begin position="203"/>
        <end position="205"/>
    </location>
    <ligand>
        <name>beta-D-galactose</name>
        <dbReference type="ChEBI" id="CHEBI:27667"/>
    </ligand>
</feature>
<dbReference type="EMBL" id="CP042425">
    <property type="protein sequence ID" value="QEL17887.1"/>
    <property type="molecule type" value="Genomic_DNA"/>
</dbReference>